<dbReference type="Proteomes" id="UP001385951">
    <property type="component" value="Unassembled WGS sequence"/>
</dbReference>
<reference evidence="1 2" key="1">
    <citation type="submission" date="2022-09" db="EMBL/GenBank/DDBJ databases">
        <authorList>
            <person name="Palmer J.M."/>
        </authorList>
    </citation>
    <scope>NUCLEOTIDE SEQUENCE [LARGE SCALE GENOMIC DNA]</scope>
    <source>
        <strain evidence="1 2">DSM 7382</strain>
    </source>
</reference>
<gene>
    <name evidence="1" type="ORF">QCA50_012546</name>
</gene>
<evidence type="ECO:0000313" key="2">
    <source>
        <dbReference type="Proteomes" id="UP001385951"/>
    </source>
</evidence>
<sequence>MLMEAQGKIDEVAIKAATVSHQMKTASNDDSDEVEILQTPDAGSSSIKRRGAQKIRRIQIEEEEQTMDIEDGEQIMVIDSESEVQPQVPSGVELSDTEIQSMKAKDTYRKTNAFRVSDSSEAVPDDVSGYGGFVEDNDDDQVETSVGVRDGVAAIHTAQASKVKGFKLVLILHLKLIISTPCTSHLLSSNVPRNLWASSSTEIENTLCKNGAPQVTMAHLPPDVNHLIYSRFFIPTFLHIVLEHDTPFVLSGTKLMDKLAKAFKGCFPGLDYEMTTKAIIFLVQHYYELRRKYVIACQNFLTDSFNSTPTLQTPESRANYVATQGVGSTGDFLYTQTKPYRQGAFCSDVRLSAFSLHLTAITGTIYTSFRKPIGALALVQVQ</sequence>
<accession>A0AAW0G3U3</accession>
<dbReference type="AlphaFoldDB" id="A0AAW0G3U3"/>
<dbReference type="EMBL" id="JASBNA010000026">
    <property type="protein sequence ID" value="KAK7684222.1"/>
    <property type="molecule type" value="Genomic_DNA"/>
</dbReference>
<evidence type="ECO:0000313" key="1">
    <source>
        <dbReference type="EMBL" id="KAK7684222.1"/>
    </source>
</evidence>
<comment type="caution">
    <text evidence="1">The sequence shown here is derived from an EMBL/GenBank/DDBJ whole genome shotgun (WGS) entry which is preliminary data.</text>
</comment>
<name>A0AAW0G3U3_9APHY</name>
<organism evidence="1 2">
    <name type="scientific">Cerrena zonata</name>
    <dbReference type="NCBI Taxonomy" id="2478898"/>
    <lineage>
        <taxon>Eukaryota</taxon>
        <taxon>Fungi</taxon>
        <taxon>Dikarya</taxon>
        <taxon>Basidiomycota</taxon>
        <taxon>Agaricomycotina</taxon>
        <taxon>Agaricomycetes</taxon>
        <taxon>Polyporales</taxon>
        <taxon>Cerrenaceae</taxon>
        <taxon>Cerrena</taxon>
    </lineage>
</organism>
<proteinExistence type="predicted"/>
<protein>
    <submittedName>
        <fullName evidence="1">Uncharacterized protein</fullName>
    </submittedName>
</protein>
<keyword evidence="2" id="KW-1185">Reference proteome</keyword>